<feature type="transmembrane region" description="Helical" evidence="4">
    <location>
        <begin position="199"/>
        <end position="218"/>
    </location>
</feature>
<dbReference type="EMBL" id="VBTY01000004">
    <property type="protein sequence ID" value="MDG3493097.1"/>
    <property type="molecule type" value="Genomic_DNA"/>
</dbReference>
<dbReference type="GO" id="GO:0030313">
    <property type="term" value="C:cell envelope"/>
    <property type="evidence" value="ECO:0007669"/>
    <property type="project" value="UniProtKB-SubCell"/>
</dbReference>
<feature type="transmembrane region" description="Helical" evidence="4">
    <location>
        <begin position="230"/>
        <end position="251"/>
    </location>
</feature>
<feature type="transmembrane region" description="Helical" evidence="4">
    <location>
        <begin position="421"/>
        <end position="439"/>
    </location>
</feature>
<feature type="transmembrane region" description="Helical" evidence="4">
    <location>
        <begin position="324"/>
        <end position="351"/>
    </location>
</feature>
<evidence type="ECO:0000256" key="4">
    <source>
        <dbReference type="SAM" id="Phobius"/>
    </source>
</evidence>
<keyword evidence="4" id="KW-1133">Transmembrane helix</keyword>
<sequence>MSSISETRLKSSVHWVQHPTFWILRNPEDLTYIEVEDDFNKSIIDDIDTLNLPLPLVAIVPAIAEKYELTRTEVASVIQHLHQTGMLVGTKPPKPPKRKWTPLDLLYIRFSLINPDTWLSNNVKYLEWIWTRTTGYILLSLLVFATIIAIDRHASILKTGKLVLAQGHGVIIPFALLTCLVVSLHELAHAFTLKHYKGIVPEMGIFLMLLIPACYTNTSDSYPLRRHQQVLVVGAGIICQVFMAAIGLFVWNISDPSAEINTIAYLLMVTGLVTLAINLNPLSGGFDGYHLAVAITGINNLRSRSRLFYLQLLKRKPIDEEDNYVRWVLAIYAPLSLVYILFVFTFLIWTIVSWTGLNIPAIAFTLFILWLIYFFVPTPNFKFMNNSSNSAESHSNKPMVTSTSPPSIDTPQFLPTKKRKFPILCVSLALLGGAMFLPVTHQVGGKVELKTLPELRQFVYTNQAVPCIVKDIPKRVKLGSKVAKGDKLVELFCSNIEDKISATREKLYLAEKSLLKNNIDVAIAKANLEKKKAESLSAIDEAIRLDSQSGKIAQSELDKLLTERNGLQQEMEVAERKLNQLRSVEKGVIPQIYLYEAETAYTKLKSAFLNKEAEILYSKNRLNDQSQRAQSNSEIKMSDAEDAQLIYIANLEAIRLTEDIDSFKDQLKKLEAQQKALIIRSDRDGIVYSKDNIELDVLIGQEIPSSKLIMEIANTDKLLAKVKVDHRDPELVEMNAKVQFRPDQAKHRIYEGTIIDREPLNNQPDSNNPSNSTEFEIVIYNDNPDNPKLAPNAIGYAKIYSKDMLVFQRIQLEFMRLIDSRFL</sequence>
<evidence type="ECO:0000313" key="5">
    <source>
        <dbReference type="EMBL" id="MDG3493097.1"/>
    </source>
</evidence>
<comment type="caution">
    <text evidence="5">The sequence shown here is derived from an EMBL/GenBank/DDBJ whole genome shotgun (WGS) entry which is preliminary data.</text>
</comment>
<keyword evidence="4" id="KW-0812">Transmembrane</keyword>
<keyword evidence="2 3" id="KW-0175">Coiled coil</keyword>
<feature type="transmembrane region" description="Helical" evidence="4">
    <location>
        <begin position="263"/>
        <end position="282"/>
    </location>
</feature>
<dbReference type="InterPro" id="IPR050465">
    <property type="entry name" value="UPF0194_transport"/>
</dbReference>
<dbReference type="AlphaFoldDB" id="A0A9X4M3W4"/>
<reference evidence="5" key="1">
    <citation type="submission" date="2019-05" db="EMBL/GenBank/DDBJ databases">
        <title>Whole genome sequencing of Pseudanabaena catenata USMAC16.</title>
        <authorList>
            <person name="Khan Z."/>
            <person name="Omar W.M."/>
            <person name="Convey P."/>
            <person name="Merican F."/>
            <person name="Najimudin N."/>
        </authorList>
    </citation>
    <scope>NUCLEOTIDE SEQUENCE</scope>
    <source>
        <strain evidence="5">USMAC16</strain>
    </source>
</reference>
<feature type="transmembrane region" description="Helical" evidence="4">
    <location>
        <begin position="162"/>
        <end position="184"/>
    </location>
</feature>
<feature type="coiled-coil region" evidence="3">
    <location>
        <begin position="525"/>
        <end position="584"/>
    </location>
</feature>
<keyword evidence="6" id="KW-1185">Reference proteome</keyword>
<feature type="transmembrane region" description="Helical" evidence="4">
    <location>
        <begin position="357"/>
        <end position="376"/>
    </location>
</feature>
<accession>A0A9X4M3W4</accession>
<dbReference type="CDD" id="cd05709">
    <property type="entry name" value="S2P-M50"/>
    <property type="match status" value="1"/>
</dbReference>
<dbReference type="RefSeq" id="WP_009625128.1">
    <property type="nucleotide sequence ID" value="NZ_VBTY01000004.1"/>
</dbReference>
<evidence type="ECO:0000256" key="3">
    <source>
        <dbReference type="SAM" id="Coils"/>
    </source>
</evidence>
<dbReference type="PANTHER" id="PTHR32347:SF23">
    <property type="entry name" value="BLL5650 PROTEIN"/>
    <property type="match status" value="1"/>
</dbReference>
<feature type="transmembrane region" description="Helical" evidence="4">
    <location>
        <begin position="129"/>
        <end position="150"/>
    </location>
</feature>
<name>A0A9X4M3W4_9CYAN</name>
<dbReference type="PANTHER" id="PTHR32347">
    <property type="entry name" value="EFFLUX SYSTEM COMPONENT YKNX-RELATED"/>
    <property type="match status" value="1"/>
</dbReference>
<dbReference type="Proteomes" id="UP001152872">
    <property type="component" value="Unassembled WGS sequence"/>
</dbReference>
<keyword evidence="4" id="KW-0472">Membrane</keyword>
<evidence type="ECO:0000313" key="6">
    <source>
        <dbReference type="Proteomes" id="UP001152872"/>
    </source>
</evidence>
<dbReference type="Gene3D" id="2.40.30.170">
    <property type="match status" value="1"/>
</dbReference>
<protein>
    <submittedName>
        <fullName evidence="5">HlyD family efflux transporter periplasmic adaptor subunit</fullName>
    </submittedName>
</protein>
<proteinExistence type="predicted"/>
<evidence type="ECO:0000256" key="1">
    <source>
        <dbReference type="ARBA" id="ARBA00004196"/>
    </source>
</evidence>
<evidence type="ECO:0000256" key="2">
    <source>
        <dbReference type="ARBA" id="ARBA00023054"/>
    </source>
</evidence>
<feature type="coiled-coil region" evidence="3">
    <location>
        <begin position="653"/>
        <end position="680"/>
    </location>
</feature>
<gene>
    <name evidence="5" type="ORF">FEV09_00840</name>
</gene>
<comment type="subcellular location">
    <subcellularLocation>
        <location evidence="1">Cell envelope</location>
    </subcellularLocation>
</comment>
<organism evidence="5 6">
    <name type="scientific">Pseudanabaena catenata USMAC16</name>
    <dbReference type="NCBI Taxonomy" id="1855837"/>
    <lineage>
        <taxon>Bacteria</taxon>
        <taxon>Bacillati</taxon>
        <taxon>Cyanobacteriota</taxon>
        <taxon>Cyanophyceae</taxon>
        <taxon>Pseudanabaenales</taxon>
        <taxon>Pseudanabaenaceae</taxon>
        <taxon>Pseudanabaena</taxon>
    </lineage>
</organism>